<evidence type="ECO:0000256" key="2">
    <source>
        <dbReference type="ARBA" id="ARBA00022840"/>
    </source>
</evidence>
<evidence type="ECO:0000313" key="5">
    <source>
        <dbReference type="Proteomes" id="UP001165082"/>
    </source>
</evidence>
<dbReference type="InterPro" id="IPR013079">
    <property type="entry name" value="6Phosfructo_kin"/>
</dbReference>
<sequence>PQTGSSPPIDIAVRTTRADSEDSVHVQKTPPATYYAGSMAPSTMPKSSTTKQLMLKRAALTASASRLVIVLVGLPGRGKSFIARKLELFLNWRGARCKVFNVGRYRRNVAGNASADFFSSENKGAAESREKVASLALADMFTWLEEPMNRLGEVEDWAGVQDSVAVFDATNSTRSRREKIKLACNARKRHPVGLVFVESLCDDEGLLEDNFRLKVRNSPDFRGMTEEEAMRDLKIRVLNYEKVYETLDDDDSSYIK</sequence>
<dbReference type="GO" id="GO:0006003">
    <property type="term" value="P:fructose 2,6-bisphosphate metabolic process"/>
    <property type="evidence" value="ECO:0007669"/>
    <property type="project" value="InterPro"/>
</dbReference>
<name>A0A9W6ZGL0_9STRA</name>
<keyword evidence="1" id="KW-0547">Nucleotide-binding</keyword>
<feature type="non-terminal residue" evidence="4">
    <location>
        <position position="256"/>
    </location>
</feature>
<gene>
    <name evidence="4" type="ORF">TrRE_jg7799</name>
</gene>
<dbReference type="PANTHER" id="PTHR10606:SF49">
    <property type="entry name" value="6-PHOSPHOFRUCTO-2-KINASE DOMAIN-CONTAINING PROTEIN"/>
    <property type="match status" value="1"/>
</dbReference>
<reference evidence="4" key="1">
    <citation type="submission" date="2022-07" db="EMBL/GenBank/DDBJ databases">
        <title>Genome analysis of Parmales, a sister group of diatoms, reveals the evolutionary specialization of diatoms from phago-mixotrophs to photoautotrophs.</title>
        <authorList>
            <person name="Ban H."/>
            <person name="Sato S."/>
            <person name="Yoshikawa S."/>
            <person name="Kazumasa Y."/>
            <person name="Nakamura Y."/>
            <person name="Ichinomiya M."/>
            <person name="Saitoh K."/>
            <person name="Sato N."/>
            <person name="Blanc-Mathieu R."/>
            <person name="Endo H."/>
            <person name="Kuwata A."/>
            <person name="Ogata H."/>
        </authorList>
    </citation>
    <scope>NUCLEOTIDE SEQUENCE</scope>
</reference>
<feature type="domain" description="6-phosphofructo-2-kinase" evidence="3">
    <location>
        <begin position="62"/>
        <end position="256"/>
    </location>
</feature>
<keyword evidence="2" id="KW-0067">ATP-binding</keyword>
<dbReference type="Gene3D" id="3.40.50.300">
    <property type="entry name" value="P-loop containing nucleotide triphosphate hydrolases"/>
    <property type="match status" value="1"/>
</dbReference>
<dbReference type="Proteomes" id="UP001165082">
    <property type="component" value="Unassembled WGS sequence"/>
</dbReference>
<comment type="caution">
    <text evidence="4">The sequence shown here is derived from an EMBL/GenBank/DDBJ whole genome shotgun (WGS) entry which is preliminary data.</text>
</comment>
<dbReference type="GO" id="GO:0005524">
    <property type="term" value="F:ATP binding"/>
    <property type="evidence" value="ECO:0007669"/>
    <property type="project" value="UniProtKB-KW"/>
</dbReference>
<dbReference type="GO" id="GO:0006000">
    <property type="term" value="P:fructose metabolic process"/>
    <property type="evidence" value="ECO:0007669"/>
    <property type="project" value="InterPro"/>
</dbReference>
<proteinExistence type="predicted"/>
<feature type="non-terminal residue" evidence="4">
    <location>
        <position position="1"/>
    </location>
</feature>
<dbReference type="AlphaFoldDB" id="A0A9W6ZGL0"/>
<accession>A0A9W6ZGL0</accession>
<dbReference type="GO" id="GO:0004331">
    <property type="term" value="F:fructose-2,6-bisphosphate 2-phosphatase activity"/>
    <property type="evidence" value="ECO:0007669"/>
    <property type="project" value="TreeGrafter"/>
</dbReference>
<dbReference type="OrthoDB" id="267323at2759"/>
<dbReference type="PRINTS" id="PR00991">
    <property type="entry name" value="6PFRUCTKNASE"/>
</dbReference>
<dbReference type="GO" id="GO:0005829">
    <property type="term" value="C:cytosol"/>
    <property type="evidence" value="ECO:0007669"/>
    <property type="project" value="TreeGrafter"/>
</dbReference>
<keyword evidence="5" id="KW-1185">Reference proteome</keyword>
<dbReference type="Pfam" id="PF01591">
    <property type="entry name" value="6PF2K"/>
    <property type="match status" value="1"/>
</dbReference>
<dbReference type="InterPro" id="IPR003094">
    <property type="entry name" value="6Pfruct_kin"/>
</dbReference>
<dbReference type="GO" id="GO:0003873">
    <property type="term" value="F:6-phosphofructo-2-kinase activity"/>
    <property type="evidence" value="ECO:0007669"/>
    <property type="project" value="InterPro"/>
</dbReference>
<dbReference type="PIRSF" id="PIRSF000709">
    <property type="entry name" value="6PFK_2-Ptase"/>
    <property type="match status" value="1"/>
</dbReference>
<dbReference type="FunFam" id="3.40.50.300:FF:000644">
    <property type="entry name" value="GpmB, Fructose-2,6-bisphosphatase"/>
    <property type="match status" value="1"/>
</dbReference>
<evidence type="ECO:0000259" key="3">
    <source>
        <dbReference type="Pfam" id="PF01591"/>
    </source>
</evidence>
<dbReference type="InterPro" id="IPR027417">
    <property type="entry name" value="P-loop_NTPase"/>
</dbReference>
<dbReference type="PANTHER" id="PTHR10606">
    <property type="entry name" value="6-PHOSPHOFRUCTO-2-KINASE/FRUCTOSE-2,6-BISPHOSPHATASE"/>
    <property type="match status" value="1"/>
</dbReference>
<organism evidence="4 5">
    <name type="scientific">Triparma retinervis</name>
    <dbReference type="NCBI Taxonomy" id="2557542"/>
    <lineage>
        <taxon>Eukaryota</taxon>
        <taxon>Sar</taxon>
        <taxon>Stramenopiles</taxon>
        <taxon>Ochrophyta</taxon>
        <taxon>Bolidophyceae</taxon>
        <taxon>Parmales</taxon>
        <taxon>Triparmaceae</taxon>
        <taxon>Triparma</taxon>
    </lineage>
</organism>
<dbReference type="SUPFAM" id="SSF52540">
    <property type="entry name" value="P-loop containing nucleoside triphosphate hydrolases"/>
    <property type="match status" value="1"/>
</dbReference>
<protein>
    <recommendedName>
        <fullName evidence="3">6-phosphofructo-2-kinase domain-containing protein</fullName>
    </recommendedName>
</protein>
<dbReference type="EMBL" id="BRXZ01000793">
    <property type="protein sequence ID" value="GMH54044.1"/>
    <property type="molecule type" value="Genomic_DNA"/>
</dbReference>
<evidence type="ECO:0000313" key="4">
    <source>
        <dbReference type="EMBL" id="GMH54044.1"/>
    </source>
</evidence>
<evidence type="ECO:0000256" key="1">
    <source>
        <dbReference type="ARBA" id="ARBA00022741"/>
    </source>
</evidence>